<keyword evidence="4" id="KW-1185">Reference proteome</keyword>
<dbReference type="EMBL" id="JAAGWQ010000051">
    <property type="protein sequence ID" value="KAF5673852.1"/>
    <property type="molecule type" value="Genomic_DNA"/>
</dbReference>
<feature type="domain" description="BTB" evidence="2">
    <location>
        <begin position="382"/>
        <end position="449"/>
    </location>
</feature>
<dbReference type="AlphaFoldDB" id="A0A8H5TSW4"/>
<evidence type="ECO:0000313" key="3">
    <source>
        <dbReference type="EMBL" id="KAF5673852.1"/>
    </source>
</evidence>
<dbReference type="OrthoDB" id="6359816at2759"/>
<dbReference type="Pfam" id="PF00651">
    <property type="entry name" value="BTB"/>
    <property type="match status" value="2"/>
</dbReference>
<sequence length="655" mass="75073">MVEVAPLTTFDRAIEALDKFKNPGDDEESVDGLCAASTHASFSSLLISNKYYDITIECGGREFKAHRAVICSQCSWFDKIFTVVPKKRTVRTTKLTGDDPDVFQRFLELLYTGTYTVEDGSENGIEDEPSRDSAQMSEEIQERLNYPPRYHLPCNSSLEAPATDAPSNGDPQSSLPVRPVRRSNRLSHAVPTAQTAESNKEIPPEIPMAVNLYVMADKYDIPSLKLLARDRFYIAAKARWVTTSWEDWEGTKEFEDTVLEVFISTREDDKALWEALCKLIAIKVDNDCMKKRMQQVMREHNDLHTGVMDRVVLKSPCKRRIRNVIIRRRYLASLEHTEGLDGVRLPVPQMCPPSLLGKNTCSCVELQKHKSVLEYLDDNSLSDITIKCQGRRYYAHRNILCSKSPFFHKAINGPFKEAVTGIIELPEDDPDIFEAFLEFLYTGDYYYGPGWSDIDRNKAPETYHVVTDPVLVDEPPFPLLTLPLTPYSESANKSYFDRKEQEYLSLPLRYTCHDCVDMTLPLRLYVMAVKYDVEPLQELASMRSASAVRLGWQENEYFPNVVDEMYQTTAGFSVGDQSMRMSVVELIKTTLWRRSKGWVSPQWEKIRPVVLKHNEFAVEILDSIYDQDLTFSSKFDSQEQVHEVVVWITIWILSS</sequence>
<dbReference type="Gene3D" id="3.30.710.10">
    <property type="entry name" value="Potassium Channel Kv1.1, Chain A"/>
    <property type="match status" value="2"/>
</dbReference>
<dbReference type="InterPro" id="IPR000210">
    <property type="entry name" value="BTB/POZ_dom"/>
</dbReference>
<gene>
    <name evidence="3" type="ORF">FHETE_3239</name>
</gene>
<evidence type="ECO:0000259" key="2">
    <source>
        <dbReference type="PROSITE" id="PS50097"/>
    </source>
</evidence>
<dbReference type="SUPFAM" id="SSF54695">
    <property type="entry name" value="POZ domain"/>
    <property type="match status" value="2"/>
</dbReference>
<protein>
    <recommendedName>
        <fullName evidence="2">BTB domain-containing protein</fullName>
    </recommendedName>
</protein>
<organism evidence="3 4">
    <name type="scientific">Fusarium heterosporum</name>
    <dbReference type="NCBI Taxonomy" id="42747"/>
    <lineage>
        <taxon>Eukaryota</taxon>
        <taxon>Fungi</taxon>
        <taxon>Dikarya</taxon>
        <taxon>Ascomycota</taxon>
        <taxon>Pezizomycotina</taxon>
        <taxon>Sordariomycetes</taxon>
        <taxon>Hypocreomycetidae</taxon>
        <taxon>Hypocreales</taxon>
        <taxon>Nectriaceae</taxon>
        <taxon>Fusarium</taxon>
        <taxon>Fusarium heterosporum species complex</taxon>
    </lineage>
</organism>
<feature type="region of interest" description="Disordered" evidence="1">
    <location>
        <begin position="155"/>
        <end position="201"/>
    </location>
</feature>
<name>A0A8H5TSW4_FUSHE</name>
<dbReference type="Proteomes" id="UP000567885">
    <property type="component" value="Unassembled WGS sequence"/>
</dbReference>
<feature type="region of interest" description="Disordered" evidence="1">
    <location>
        <begin position="118"/>
        <end position="138"/>
    </location>
</feature>
<comment type="caution">
    <text evidence="3">The sequence shown here is derived from an EMBL/GenBank/DDBJ whole genome shotgun (WGS) entry which is preliminary data.</text>
</comment>
<feature type="domain" description="BTB" evidence="2">
    <location>
        <begin position="52"/>
        <end position="119"/>
    </location>
</feature>
<accession>A0A8H5TSW4</accession>
<dbReference type="InterPro" id="IPR011333">
    <property type="entry name" value="SKP1/BTB/POZ_sf"/>
</dbReference>
<dbReference type="PROSITE" id="PS50097">
    <property type="entry name" value="BTB"/>
    <property type="match status" value="2"/>
</dbReference>
<dbReference type="PANTHER" id="PTHR47843:SF5">
    <property type="entry name" value="BTB_POZ DOMAIN PROTEIN"/>
    <property type="match status" value="1"/>
</dbReference>
<dbReference type="CDD" id="cd18186">
    <property type="entry name" value="BTB_POZ_ZBTB_KLHL-like"/>
    <property type="match status" value="2"/>
</dbReference>
<reference evidence="3 4" key="1">
    <citation type="submission" date="2020-05" db="EMBL/GenBank/DDBJ databases">
        <title>Identification and distribution of gene clusters putatively required for synthesis of sphingolipid metabolism inhibitors in phylogenetically diverse species of the filamentous fungus Fusarium.</title>
        <authorList>
            <person name="Kim H.-S."/>
            <person name="Busman M."/>
            <person name="Brown D.W."/>
            <person name="Divon H."/>
            <person name="Uhlig S."/>
            <person name="Proctor R.H."/>
        </authorList>
    </citation>
    <scope>NUCLEOTIDE SEQUENCE [LARGE SCALE GENOMIC DNA]</scope>
    <source>
        <strain evidence="3 4">NRRL 20693</strain>
    </source>
</reference>
<feature type="compositionally biased region" description="Acidic residues" evidence="1">
    <location>
        <begin position="119"/>
        <end position="129"/>
    </location>
</feature>
<feature type="compositionally biased region" description="Polar residues" evidence="1">
    <location>
        <begin position="165"/>
        <end position="175"/>
    </location>
</feature>
<evidence type="ECO:0000313" key="4">
    <source>
        <dbReference type="Proteomes" id="UP000567885"/>
    </source>
</evidence>
<dbReference type="SMART" id="SM00225">
    <property type="entry name" value="BTB"/>
    <property type="match status" value="2"/>
</dbReference>
<evidence type="ECO:0000256" key="1">
    <source>
        <dbReference type="SAM" id="MobiDB-lite"/>
    </source>
</evidence>
<dbReference type="PANTHER" id="PTHR47843">
    <property type="entry name" value="BTB DOMAIN-CONTAINING PROTEIN-RELATED"/>
    <property type="match status" value="1"/>
</dbReference>
<proteinExistence type="predicted"/>